<dbReference type="KEGG" id="dgr:6560250"/>
<dbReference type="EMBL" id="CH917796">
    <property type="protein sequence ID" value="EDW04482.1"/>
    <property type="molecule type" value="Genomic_DNA"/>
</dbReference>
<dbReference type="InterPro" id="IPR006611">
    <property type="entry name" value="DUF1431_DROsp"/>
</dbReference>
<evidence type="ECO:0000313" key="1">
    <source>
        <dbReference type="EMBL" id="EDW00804.1"/>
    </source>
</evidence>
<dbReference type="HOGENOM" id="CLU_1139031_0_0_1"/>
<name>B4J5W1_DROGR</name>
<gene>
    <name evidence="1" type="primary">Dgri\GH20816</name>
    <name evidence="2" type="synonym">Dgri\GH19654</name>
    <name evidence="2" type="ORF">Dgri_GH19654</name>
    <name evidence="1" type="ORF">Dgri_GH20816</name>
    <name evidence="1" type="ORF">GH19654</name>
    <name evidence="1" type="ORF">GH20816</name>
</gene>
<protein>
    <submittedName>
        <fullName evidence="2">GH19654</fullName>
    </submittedName>
    <submittedName>
        <fullName evidence="1">GH20816</fullName>
    </submittedName>
</protein>
<sequence length="242" mass="28334">MMFCKSTINGSGPLLAKSRFMAESLIRSYAKKHKPSPMCMKKKEVSCVNKHPKPRSAKNIRKTFPFYDLIKFKKECCETDCPEKDFASFDECLYTESDKNKRKYQITWVDCPPMAIKPKKICCYITSERPPFERRQRKFKPPTACQMFKCPDPQEKCPRLKMPHCRPVASKIKCHLIRAPSDCVKIKAPYPAFSECVRPKPRRKKRTECQCWDEIPMCDLLRVLNRRLNSGTTNMNPCHRPK</sequence>
<dbReference type="AlphaFoldDB" id="B4J5W1"/>
<dbReference type="STRING" id="7222.B4J5W1"/>
<dbReference type="InParanoid" id="B4J5W1"/>
<accession>B4J5W1</accession>
<proteinExistence type="predicted"/>
<dbReference type="PANTHER" id="PTHR20977">
    <property type="entry name" value="AT13385P-RELATED"/>
    <property type="match status" value="1"/>
</dbReference>
<dbReference type="eggNOG" id="ENOG502TM8S">
    <property type="taxonomic scope" value="Eukaryota"/>
</dbReference>
<evidence type="ECO:0000313" key="3">
    <source>
        <dbReference type="Proteomes" id="UP000001070"/>
    </source>
</evidence>
<dbReference type="Pfam" id="PF07248">
    <property type="entry name" value="DUF1431"/>
    <property type="match status" value="1"/>
</dbReference>
<reference evidence="1" key="3">
    <citation type="submission" date="2008-06" db="EMBL/GenBank/DDBJ databases">
        <authorList>
            <consortium name="FlyBase"/>
        </authorList>
    </citation>
    <scope>NUCLEOTIDE SEQUENCE</scope>
    <source>
        <strain evidence="1">TSC#15287-2541.00</strain>
    </source>
</reference>
<organism evidence="3">
    <name type="scientific">Drosophila grimshawi</name>
    <name type="common">Hawaiian fruit fly</name>
    <name type="synonym">Idiomyia grimshawi</name>
    <dbReference type="NCBI Taxonomy" id="7222"/>
    <lineage>
        <taxon>Eukaryota</taxon>
        <taxon>Metazoa</taxon>
        <taxon>Ecdysozoa</taxon>
        <taxon>Arthropoda</taxon>
        <taxon>Hexapoda</taxon>
        <taxon>Insecta</taxon>
        <taxon>Pterygota</taxon>
        <taxon>Neoptera</taxon>
        <taxon>Endopterygota</taxon>
        <taxon>Diptera</taxon>
        <taxon>Brachycera</taxon>
        <taxon>Muscomorpha</taxon>
        <taxon>Ephydroidea</taxon>
        <taxon>Drosophilidae</taxon>
        <taxon>Drosophila</taxon>
        <taxon>Hawaiian Drosophila</taxon>
    </lineage>
</organism>
<dbReference type="EMBL" id="CH916367">
    <property type="protein sequence ID" value="EDW00804.1"/>
    <property type="molecule type" value="Genomic_DNA"/>
</dbReference>
<reference evidence="1" key="2">
    <citation type="journal article" date="2008" name="Bioinformatics">
        <title>Assembly reconciliation.</title>
        <authorList>
            <person name="Zimin A.V."/>
            <person name="Smith D.R."/>
            <person name="Sutton G."/>
            <person name="Yorke J.A."/>
        </authorList>
    </citation>
    <scope>NUCLEOTIDE SEQUENCE</scope>
    <source>
        <strain evidence="1">TSC#15287-2541.00</strain>
    </source>
</reference>
<dbReference type="Proteomes" id="UP000001070">
    <property type="component" value="Unassembled WGS sequence"/>
</dbReference>
<evidence type="ECO:0000313" key="2">
    <source>
        <dbReference type="EMBL" id="EDW04482.1"/>
    </source>
</evidence>
<keyword evidence="3" id="KW-1185">Reference proteome</keyword>
<dbReference type="OrthoDB" id="7725418at2759"/>
<dbReference type="OMA" id="QFHHLVK"/>
<dbReference type="PANTHER" id="PTHR20977:SF0">
    <property type="entry name" value="AT13385P-RELATED"/>
    <property type="match status" value="1"/>
</dbReference>
<reference evidence="1 3" key="1">
    <citation type="journal article" date="2007" name="Nature">
        <title>Evolution of genes and genomes on the Drosophila phylogeny.</title>
        <authorList>
            <consortium name="Drosophila 12 Genomes Consortium"/>
            <person name="Clark A.G."/>
            <person name="Eisen M.B."/>
            <person name="Smith D.R."/>
            <person name="Bergman C.M."/>
            <person name="Oliver B."/>
            <person name="Markow T.A."/>
            <person name="Kaufman T.C."/>
            <person name="Kellis M."/>
            <person name="Gelbart W."/>
            <person name="Iyer V.N."/>
            <person name="Pollard D.A."/>
            <person name="Sackton T.B."/>
            <person name="Larracuente A.M."/>
            <person name="Singh N.D."/>
            <person name="Abad J.P."/>
            <person name="Abt D.N."/>
            <person name="Adryan B."/>
            <person name="Aguade M."/>
            <person name="Akashi H."/>
            <person name="Anderson W.W."/>
            <person name="Aquadro C.F."/>
            <person name="Ardell D.H."/>
            <person name="Arguello R."/>
            <person name="Artieri C.G."/>
            <person name="Barbash D.A."/>
            <person name="Barker D."/>
            <person name="Barsanti P."/>
            <person name="Batterham P."/>
            <person name="Batzoglou S."/>
            <person name="Begun D."/>
            <person name="Bhutkar A."/>
            <person name="Blanco E."/>
            <person name="Bosak S.A."/>
            <person name="Bradley R.K."/>
            <person name="Brand A.D."/>
            <person name="Brent M.R."/>
            <person name="Brooks A.N."/>
            <person name="Brown R.H."/>
            <person name="Butlin R.K."/>
            <person name="Caggese C."/>
            <person name="Calvi B.R."/>
            <person name="Bernardo de Carvalho A."/>
            <person name="Caspi A."/>
            <person name="Castrezana S."/>
            <person name="Celniker S.E."/>
            <person name="Chang J.L."/>
            <person name="Chapple C."/>
            <person name="Chatterji S."/>
            <person name="Chinwalla A."/>
            <person name="Civetta A."/>
            <person name="Clifton S.W."/>
            <person name="Comeron J.M."/>
            <person name="Costello J.C."/>
            <person name="Coyne J.A."/>
            <person name="Daub J."/>
            <person name="David R.G."/>
            <person name="Delcher A.L."/>
            <person name="Delehaunty K."/>
            <person name="Do C.B."/>
            <person name="Ebling H."/>
            <person name="Edwards K."/>
            <person name="Eickbush T."/>
            <person name="Evans J.D."/>
            <person name="Filipski A."/>
            <person name="Findeiss S."/>
            <person name="Freyhult E."/>
            <person name="Fulton L."/>
            <person name="Fulton R."/>
            <person name="Garcia A.C."/>
            <person name="Gardiner A."/>
            <person name="Garfield D.A."/>
            <person name="Garvin B.E."/>
            <person name="Gibson G."/>
            <person name="Gilbert D."/>
            <person name="Gnerre S."/>
            <person name="Godfrey J."/>
            <person name="Good R."/>
            <person name="Gotea V."/>
            <person name="Gravely B."/>
            <person name="Greenberg A.J."/>
            <person name="Griffiths-Jones S."/>
            <person name="Gross S."/>
            <person name="Guigo R."/>
            <person name="Gustafson E.A."/>
            <person name="Haerty W."/>
            <person name="Hahn M.W."/>
            <person name="Halligan D.L."/>
            <person name="Halpern A.L."/>
            <person name="Halter G.M."/>
            <person name="Han M.V."/>
            <person name="Heger A."/>
            <person name="Hillier L."/>
            <person name="Hinrichs A.S."/>
            <person name="Holmes I."/>
            <person name="Hoskins R.A."/>
            <person name="Hubisz M.J."/>
            <person name="Hultmark D."/>
            <person name="Huntley M.A."/>
            <person name="Jaffe D.B."/>
            <person name="Jagadeeshan S."/>
            <person name="Jeck W.R."/>
            <person name="Johnson J."/>
            <person name="Jones C.D."/>
            <person name="Jordan W.C."/>
            <person name="Karpen G.H."/>
            <person name="Kataoka E."/>
            <person name="Keightley P.D."/>
            <person name="Kheradpour P."/>
            <person name="Kirkness E.F."/>
            <person name="Koerich L.B."/>
            <person name="Kristiansen K."/>
            <person name="Kudrna D."/>
            <person name="Kulathinal R.J."/>
            <person name="Kumar S."/>
            <person name="Kwok R."/>
            <person name="Lander E."/>
            <person name="Langley C.H."/>
            <person name="Lapoint R."/>
            <person name="Lazzaro B.P."/>
            <person name="Lee S.J."/>
            <person name="Levesque L."/>
            <person name="Li R."/>
            <person name="Lin C.F."/>
            <person name="Lin M.F."/>
            <person name="Lindblad-Toh K."/>
            <person name="Llopart A."/>
            <person name="Long M."/>
            <person name="Low L."/>
            <person name="Lozovsky E."/>
            <person name="Lu J."/>
            <person name="Luo M."/>
            <person name="Machado C.A."/>
            <person name="Makalowski W."/>
            <person name="Marzo M."/>
            <person name="Matsuda M."/>
            <person name="Matzkin L."/>
            <person name="McAllister B."/>
            <person name="McBride C.S."/>
            <person name="McKernan B."/>
            <person name="McKernan K."/>
            <person name="Mendez-Lago M."/>
            <person name="Minx P."/>
            <person name="Mollenhauer M.U."/>
            <person name="Montooth K."/>
            <person name="Mount S.M."/>
            <person name="Mu X."/>
            <person name="Myers E."/>
            <person name="Negre B."/>
            <person name="Newfeld S."/>
            <person name="Nielsen R."/>
            <person name="Noor M.A."/>
            <person name="O'Grady P."/>
            <person name="Pachter L."/>
            <person name="Papaceit M."/>
            <person name="Parisi M.J."/>
            <person name="Parisi M."/>
            <person name="Parts L."/>
            <person name="Pedersen J.S."/>
            <person name="Pesole G."/>
            <person name="Phillippy A.M."/>
            <person name="Ponting C.P."/>
            <person name="Pop M."/>
            <person name="Porcelli D."/>
            <person name="Powell J.R."/>
            <person name="Prohaska S."/>
            <person name="Pruitt K."/>
            <person name="Puig M."/>
            <person name="Quesneville H."/>
            <person name="Ram K.R."/>
            <person name="Rand D."/>
            <person name="Rasmussen M.D."/>
            <person name="Reed L.K."/>
            <person name="Reenan R."/>
            <person name="Reily A."/>
            <person name="Remington K.A."/>
            <person name="Rieger T.T."/>
            <person name="Ritchie M.G."/>
            <person name="Robin C."/>
            <person name="Rogers Y.H."/>
            <person name="Rohde C."/>
            <person name="Rozas J."/>
            <person name="Rubenfield M.J."/>
            <person name="Ruiz A."/>
            <person name="Russo S."/>
            <person name="Salzberg S.L."/>
            <person name="Sanchez-Gracia A."/>
            <person name="Saranga D.J."/>
            <person name="Sato H."/>
            <person name="Schaeffer S.W."/>
            <person name="Schatz M.C."/>
            <person name="Schlenke T."/>
            <person name="Schwartz R."/>
            <person name="Segarra C."/>
            <person name="Singh R.S."/>
            <person name="Sirot L."/>
            <person name="Sirota M."/>
            <person name="Sisneros N.B."/>
            <person name="Smith C.D."/>
            <person name="Smith T.F."/>
            <person name="Spieth J."/>
            <person name="Stage D.E."/>
            <person name="Stark A."/>
            <person name="Stephan W."/>
            <person name="Strausberg R.L."/>
            <person name="Strempel S."/>
            <person name="Sturgill D."/>
            <person name="Sutton G."/>
            <person name="Sutton G.G."/>
            <person name="Tao W."/>
            <person name="Teichmann S."/>
            <person name="Tobari Y.N."/>
            <person name="Tomimura Y."/>
            <person name="Tsolas J.M."/>
            <person name="Valente V.L."/>
            <person name="Venter E."/>
            <person name="Venter J.C."/>
            <person name="Vicario S."/>
            <person name="Vieira F.G."/>
            <person name="Vilella A.J."/>
            <person name="Villasante A."/>
            <person name="Walenz B."/>
            <person name="Wang J."/>
            <person name="Wasserman M."/>
            <person name="Watts T."/>
            <person name="Wilson D."/>
            <person name="Wilson R.K."/>
            <person name="Wing R.A."/>
            <person name="Wolfner M.F."/>
            <person name="Wong A."/>
            <person name="Wong G.K."/>
            <person name="Wu C.I."/>
            <person name="Wu G."/>
            <person name="Yamamoto D."/>
            <person name="Yang H.P."/>
            <person name="Yang S.P."/>
            <person name="Yorke J.A."/>
            <person name="Yoshida K."/>
            <person name="Zdobnov E."/>
            <person name="Zhang P."/>
            <person name="Zhang Y."/>
            <person name="Zimin A.V."/>
            <person name="Baldwin J."/>
            <person name="Abdouelleil A."/>
            <person name="Abdulkadir J."/>
            <person name="Abebe A."/>
            <person name="Abera B."/>
            <person name="Abreu J."/>
            <person name="Acer S.C."/>
            <person name="Aftuck L."/>
            <person name="Alexander A."/>
            <person name="An P."/>
            <person name="Anderson E."/>
            <person name="Anderson S."/>
            <person name="Arachi H."/>
            <person name="Azer M."/>
            <person name="Bachantsang P."/>
            <person name="Barry A."/>
            <person name="Bayul T."/>
            <person name="Berlin A."/>
            <person name="Bessette D."/>
            <person name="Bloom T."/>
            <person name="Blye J."/>
            <person name="Boguslavskiy L."/>
            <person name="Bonnet C."/>
            <person name="Boukhgalter B."/>
            <person name="Bourzgui I."/>
            <person name="Brown A."/>
            <person name="Cahill P."/>
            <person name="Channer S."/>
            <person name="Cheshatsang Y."/>
            <person name="Chuda L."/>
            <person name="Citroen M."/>
            <person name="Collymore A."/>
            <person name="Cooke P."/>
            <person name="Costello M."/>
            <person name="D'Aco K."/>
            <person name="Daza R."/>
            <person name="De Haan G."/>
            <person name="DeGray S."/>
            <person name="DeMaso C."/>
            <person name="Dhargay N."/>
            <person name="Dooley K."/>
            <person name="Dooley E."/>
            <person name="Doricent M."/>
            <person name="Dorje P."/>
            <person name="Dorjee K."/>
            <person name="Dupes A."/>
            <person name="Elong R."/>
            <person name="Falk J."/>
            <person name="Farina A."/>
            <person name="Faro S."/>
            <person name="Ferguson D."/>
            <person name="Fisher S."/>
            <person name="Foley C.D."/>
            <person name="Franke A."/>
            <person name="Friedrich D."/>
            <person name="Gadbois L."/>
            <person name="Gearin G."/>
            <person name="Gearin C.R."/>
            <person name="Giannoukos G."/>
            <person name="Goode T."/>
            <person name="Graham J."/>
            <person name="Grandbois E."/>
            <person name="Grewal S."/>
            <person name="Gyaltsen K."/>
            <person name="Hafez N."/>
            <person name="Hagos B."/>
            <person name="Hall J."/>
            <person name="Henson C."/>
            <person name="Hollinger A."/>
            <person name="Honan T."/>
            <person name="Huard M.D."/>
            <person name="Hughes L."/>
            <person name="Hurhula B."/>
            <person name="Husby M.E."/>
            <person name="Kamat A."/>
            <person name="Kanga B."/>
            <person name="Kashin S."/>
            <person name="Khazanovich D."/>
            <person name="Kisner P."/>
            <person name="Lance K."/>
            <person name="Lara M."/>
            <person name="Lee W."/>
            <person name="Lennon N."/>
            <person name="Letendre F."/>
            <person name="LeVine R."/>
            <person name="Lipovsky A."/>
            <person name="Liu X."/>
            <person name="Liu J."/>
            <person name="Liu S."/>
            <person name="Lokyitsang T."/>
            <person name="Lokyitsang Y."/>
            <person name="Lubonja R."/>
            <person name="Lui A."/>
            <person name="MacDonald P."/>
            <person name="Magnisalis V."/>
            <person name="Maru K."/>
            <person name="Matthews C."/>
            <person name="McCusker W."/>
            <person name="McDonough S."/>
            <person name="Mehta T."/>
            <person name="Meldrim J."/>
            <person name="Meneus L."/>
            <person name="Mihai O."/>
            <person name="Mihalev A."/>
            <person name="Mihova T."/>
            <person name="Mittelman R."/>
            <person name="Mlenga V."/>
            <person name="Montmayeur A."/>
            <person name="Mulrain L."/>
            <person name="Navidi A."/>
            <person name="Naylor J."/>
            <person name="Negash T."/>
            <person name="Nguyen T."/>
            <person name="Nguyen N."/>
            <person name="Nicol R."/>
            <person name="Norbu C."/>
            <person name="Norbu N."/>
            <person name="Novod N."/>
            <person name="O'Neill B."/>
            <person name="Osman S."/>
            <person name="Markiewicz E."/>
            <person name="Oyono O.L."/>
            <person name="Patti C."/>
            <person name="Phunkhang P."/>
            <person name="Pierre F."/>
            <person name="Priest M."/>
            <person name="Raghuraman S."/>
            <person name="Rege F."/>
            <person name="Reyes R."/>
            <person name="Rise C."/>
            <person name="Rogov P."/>
            <person name="Ross K."/>
            <person name="Ryan E."/>
            <person name="Settipalli S."/>
            <person name="Shea T."/>
            <person name="Sherpa N."/>
            <person name="Shi L."/>
            <person name="Shih D."/>
            <person name="Sparrow T."/>
            <person name="Spaulding J."/>
            <person name="Stalker J."/>
            <person name="Stange-Thomann N."/>
            <person name="Stavropoulos S."/>
            <person name="Stone C."/>
            <person name="Strader C."/>
            <person name="Tesfaye S."/>
            <person name="Thomson T."/>
            <person name="Thoulutsang Y."/>
            <person name="Thoulutsang D."/>
            <person name="Topham K."/>
            <person name="Topping I."/>
            <person name="Tsamla T."/>
            <person name="Vassiliev H."/>
            <person name="Vo A."/>
            <person name="Wangchuk T."/>
            <person name="Wangdi T."/>
            <person name="Weiand M."/>
            <person name="Wilkinson J."/>
            <person name="Wilson A."/>
            <person name="Yadav S."/>
            <person name="Young G."/>
            <person name="Yu Q."/>
            <person name="Zembek L."/>
            <person name="Zhong D."/>
            <person name="Zimmer A."/>
            <person name="Zwirko Z."/>
            <person name="Jaffe D.B."/>
            <person name="Alvarez P."/>
            <person name="Brockman W."/>
            <person name="Butler J."/>
            <person name="Chin C."/>
            <person name="Gnerre S."/>
            <person name="Grabherr M."/>
            <person name="Kleber M."/>
            <person name="Mauceli E."/>
            <person name="MacCallum I."/>
        </authorList>
    </citation>
    <scope>NUCLEOTIDE SEQUENCE [LARGE SCALE GENOMIC DNA]</scope>
    <source>
        <strain evidence="1">TSC#15287-2541.00</strain>
        <strain evidence="3">Tucson 15287-2541.00</strain>
    </source>
</reference>
<dbReference type="SMART" id="SM00689">
    <property type="entry name" value="DM6"/>
    <property type="match status" value="1"/>
</dbReference>
<dbReference type="GeneID" id="6560250"/>